<dbReference type="Pfam" id="PF07707">
    <property type="entry name" value="BACK"/>
    <property type="match status" value="1"/>
</dbReference>
<dbReference type="PANTHER" id="PTHR45632">
    <property type="entry name" value="LD33804P"/>
    <property type="match status" value="1"/>
</dbReference>
<accession>A0A3P7PYP0</accession>
<sequence>MSVSQAQLFQDKLPLIRNCPALNELRLAEELTGLIIEYAYTGQVEITRENVLGLAGLARMVQLPALMDWAVKVLAKSVSTENVELTWDFATSLDSRMLRDVCLRRMAAHFKYFVYSDLFVRLPADAVLHLLQNNHVAVSSEEQLFCAISRWAMA</sequence>
<proteinExistence type="predicted"/>
<protein>
    <recommendedName>
        <fullName evidence="3">BACK domain-containing protein</fullName>
    </recommendedName>
</protein>
<reference evidence="4 5" key="1">
    <citation type="submission" date="2018-11" db="EMBL/GenBank/DDBJ databases">
        <authorList>
            <consortium name="Pathogen Informatics"/>
        </authorList>
    </citation>
    <scope>NUCLEOTIDE SEQUENCE [LARGE SCALE GENOMIC DNA]</scope>
</reference>
<dbReference type="InterPro" id="IPR011705">
    <property type="entry name" value="BACK"/>
</dbReference>
<feature type="domain" description="BACK" evidence="3">
    <location>
        <begin position="87"/>
        <end position="152"/>
    </location>
</feature>
<dbReference type="SUPFAM" id="SSF54695">
    <property type="entry name" value="POZ domain"/>
    <property type="match status" value="1"/>
</dbReference>
<dbReference type="PANTHER" id="PTHR45632:SF3">
    <property type="entry name" value="KELCH-LIKE PROTEIN 32"/>
    <property type="match status" value="1"/>
</dbReference>
<dbReference type="OrthoDB" id="25620at2759"/>
<dbReference type="AlphaFoldDB" id="A0A3P7PYP0"/>
<dbReference type="Proteomes" id="UP000281553">
    <property type="component" value="Unassembled WGS sequence"/>
</dbReference>
<evidence type="ECO:0000256" key="2">
    <source>
        <dbReference type="ARBA" id="ARBA00022737"/>
    </source>
</evidence>
<dbReference type="InterPro" id="IPR011333">
    <property type="entry name" value="SKP1/BTB/POZ_sf"/>
</dbReference>
<keyword evidence="2" id="KW-0677">Repeat</keyword>
<name>A0A3P7PYP0_DIBLA</name>
<gene>
    <name evidence="4" type="ORF">DILT_LOCUS14218</name>
</gene>
<dbReference type="Gene3D" id="1.25.40.420">
    <property type="match status" value="1"/>
</dbReference>
<evidence type="ECO:0000259" key="3">
    <source>
        <dbReference type="Pfam" id="PF07707"/>
    </source>
</evidence>
<evidence type="ECO:0000313" key="5">
    <source>
        <dbReference type="Proteomes" id="UP000281553"/>
    </source>
</evidence>
<keyword evidence="1" id="KW-0880">Kelch repeat</keyword>
<evidence type="ECO:0000313" key="4">
    <source>
        <dbReference type="EMBL" id="VDN23226.1"/>
    </source>
</evidence>
<evidence type="ECO:0000256" key="1">
    <source>
        <dbReference type="ARBA" id="ARBA00022441"/>
    </source>
</evidence>
<keyword evidence="5" id="KW-1185">Reference proteome</keyword>
<dbReference type="Gene3D" id="3.30.710.10">
    <property type="entry name" value="Potassium Channel Kv1.1, Chain A"/>
    <property type="match status" value="1"/>
</dbReference>
<dbReference type="EMBL" id="UYRU01073275">
    <property type="protein sequence ID" value="VDN23226.1"/>
    <property type="molecule type" value="Genomic_DNA"/>
</dbReference>
<organism evidence="4 5">
    <name type="scientific">Dibothriocephalus latus</name>
    <name type="common">Fish tapeworm</name>
    <name type="synonym">Diphyllobothrium latum</name>
    <dbReference type="NCBI Taxonomy" id="60516"/>
    <lineage>
        <taxon>Eukaryota</taxon>
        <taxon>Metazoa</taxon>
        <taxon>Spiralia</taxon>
        <taxon>Lophotrochozoa</taxon>
        <taxon>Platyhelminthes</taxon>
        <taxon>Cestoda</taxon>
        <taxon>Eucestoda</taxon>
        <taxon>Diphyllobothriidea</taxon>
        <taxon>Diphyllobothriidae</taxon>
        <taxon>Dibothriocephalus</taxon>
    </lineage>
</organism>